<sequence length="249" mass="28397">ALFNENWQEVITHVNSLEATHYYDLNENYFDSFDVEKEFVEEEVIFCYDHQSAQTPRRGNGLCALLGWGFVAPESSFIEAFEENDPRLFYTVDMEMKNVNKILGTLNGEYKGDDDAPGNKIYIRYADVLLWKAEALLNSGNPGEAIAIINRIRARARNSITADGTLPPDGTLPDRDIQETNTSVIAGWLQHERRVELGFESHRFRDLKRWGIAGEVLGSRGFQQIHYIYPIPQREIDKSGGTIIQTEGY</sequence>
<evidence type="ECO:0000259" key="6">
    <source>
        <dbReference type="Pfam" id="PF07980"/>
    </source>
</evidence>
<dbReference type="Gene3D" id="1.25.40.390">
    <property type="match status" value="1"/>
</dbReference>
<feature type="non-terminal residue" evidence="7">
    <location>
        <position position="1"/>
    </location>
</feature>
<organism evidence="7 8">
    <name type="scientific">Proteiniphilum acetatigenes</name>
    <dbReference type="NCBI Taxonomy" id="294710"/>
    <lineage>
        <taxon>Bacteria</taxon>
        <taxon>Pseudomonadati</taxon>
        <taxon>Bacteroidota</taxon>
        <taxon>Bacteroidia</taxon>
        <taxon>Bacteroidales</taxon>
        <taxon>Dysgonomonadaceae</taxon>
        <taxon>Proteiniphilum</taxon>
    </lineage>
</organism>
<dbReference type="SUPFAM" id="SSF48452">
    <property type="entry name" value="TPR-like"/>
    <property type="match status" value="1"/>
</dbReference>
<comment type="subcellular location">
    <subcellularLocation>
        <location evidence="1">Cell outer membrane</location>
    </subcellularLocation>
</comment>
<evidence type="ECO:0000256" key="5">
    <source>
        <dbReference type="ARBA" id="ARBA00023237"/>
    </source>
</evidence>
<dbReference type="Proteomes" id="UP000053860">
    <property type="component" value="Unassembled WGS sequence"/>
</dbReference>
<evidence type="ECO:0000256" key="3">
    <source>
        <dbReference type="ARBA" id="ARBA00022729"/>
    </source>
</evidence>
<gene>
    <name evidence="7" type="ORF">XD92_1075</name>
</gene>
<dbReference type="InterPro" id="IPR012944">
    <property type="entry name" value="SusD_RagB_dom"/>
</dbReference>
<name>A0A101HH26_9BACT</name>
<dbReference type="AlphaFoldDB" id="A0A101HH26"/>
<feature type="domain" description="RagB/SusD" evidence="6">
    <location>
        <begin position="117"/>
        <end position="214"/>
    </location>
</feature>
<keyword evidence="5" id="KW-0998">Cell outer membrane</keyword>
<dbReference type="EMBL" id="LGGN01000206">
    <property type="protein sequence ID" value="KUK76759.1"/>
    <property type="molecule type" value="Genomic_DNA"/>
</dbReference>
<evidence type="ECO:0000313" key="8">
    <source>
        <dbReference type="Proteomes" id="UP000053860"/>
    </source>
</evidence>
<dbReference type="PATRIC" id="fig|294710.3.peg.1465"/>
<evidence type="ECO:0000256" key="2">
    <source>
        <dbReference type="ARBA" id="ARBA00006275"/>
    </source>
</evidence>
<evidence type="ECO:0000256" key="4">
    <source>
        <dbReference type="ARBA" id="ARBA00023136"/>
    </source>
</evidence>
<dbReference type="InterPro" id="IPR011990">
    <property type="entry name" value="TPR-like_helical_dom_sf"/>
</dbReference>
<evidence type="ECO:0000256" key="1">
    <source>
        <dbReference type="ARBA" id="ARBA00004442"/>
    </source>
</evidence>
<comment type="similarity">
    <text evidence="2">Belongs to the SusD family.</text>
</comment>
<reference evidence="8" key="1">
    <citation type="journal article" date="2015" name="MBio">
        <title>Genome-Resolved Metagenomic Analysis Reveals Roles for Candidate Phyla and Other Microbial Community Members in Biogeochemical Transformations in Oil Reservoirs.</title>
        <authorList>
            <person name="Hu P."/>
            <person name="Tom L."/>
            <person name="Singh A."/>
            <person name="Thomas B.C."/>
            <person name="Baker B.J."/>
            <person name="Piceno Y.M."/>
            <person name="Andersen G.L."/>
            <person name="Banfield J.F."/>
        </authorList>
    </citation>
    <scope>NUCLEOTIDE SEQUENCE [LARGE SCALE GENOMIC DNA]</scope>
</reference>
<dbReference type="Pfam" id="PF07980">
    <property type="entry name" value="SusD_RagB"/>
    <property type="match status" value="1"/>
</dbReference>
<keyword evidence="4" id="KW-0472">Membrane</keyword>
<evidence type="ECO:0000313" key="7">
    <source>
        <dbReference type="EMBL" id="KUK76759.1"/>
    </source>
</evidence>
<protein>
    <submittedName>
        <fullName evidence="7">RagB/SusD domain-containing protein</fullName>
    </submittedName>
</protein>
<accession>A0A101HH26</accession>
<dbReference type="GO" id="GO:0009279">
    <property type="term" value="C:cell outer membrane"/>
    <property type="evidence" value="ECO:0007669"/>
    <property type="project" value="UniProtKB-SubCell"/>
</dbReference>
<comment type="caution">
    <text evidence="7">The sequence shown here is derived from an EMBL/GenBank/DDBJ whole genome shotgun (WGS) entry which is preliminary data.</text>
</comment>
<keyword evidence="3" id="KW-0732">Signal</keyword>
<proteinExistence type="inferred from homology"/>